<dbReference type="PROSITE" id="PS50127">
    <property type="entry name" value="UBC_2"/>
    <property type="match status" value="1"/>
</dbReference>
<dbReference type="CDD" id="cd23808">
    <property type="entry name" value="UBCc_UBE2W"/>
    <property type="match status" value="1"/>
</dbReference>
<keyword evidence="4" id="KW-0547">Nucleotide-binding</keyword>
<name>A0ABQ7D969_BRACR</name>
<dbReference type="EMBL" id="QGKV02000759">
    <property type="protein sequence ID" value="KAF3569007.1"/>
    <property type="molecule type" value="Genomic_DNA"/>
</dbReference>
<gene>
    <name evidence="6" type="ORF">DY000_02013242</name>
</gene>
<dbReference type="InterPro" id="IPR016135">
    <property type="entry name" value="UBQ-conjugating_enzyme/RWD"/>
</dbReference>
<dbReference type="Gene3D" id="3.10.110.10">
    <property type="entry name" value="Ubiquitin Conjugating Enzyme"/>
    <property type="match status" value="2"/>
</dbReference>
<evidence type="ECO:0000313" key="6">
    <source>
        <dbReference type="EMBL" id="KAF3569007.1"/>
    </source>
</evidence>
<evidence type="ECO:0000259" key="5">
    <source>
        <dbReference type="PROSITE" id="PS50127"/>
    </source>
</evidence>
<accession>A0ABQ7D969</accession>
<dbReference type="InterPro" id="IPR050113">
    <property type="entry name" value="Ub_conjugating_enzyme"/>
</dbReference>
<sequence>MKSIQALEKEYYQHGEDRRSEVSAEVIRARRRCGEERTGQERGEEEKAHLNIEPILLILVSFDKSRRSKVLLSVSDSTSVSATMTSSSSPSRKALSKIACNRLQKELSEWQVNPPTGFKHKVTDNLQKWIIEVTGAPGTLYANETYKLQVVFVPPAPLHPHIYSNGHICLDILYDSWSPAMTVSSVCISILSMLSSSPEKFPLSSL</sequence>
<feature type="domain" description="UBC core" evidence="5">
    <location>
        <begin position="98"/>
        <end position="206"/>
    </location>
</feature>
<organism evidence="6 7">
    <name type="scientific">Brassica cretica</name>
    <name type="common">Mustard</name>
    <dbReference type="NCBI Taxonomy" id="69181"/>
    <lineage>
        <taxon>Eukaryota</taxon>
        <taxon>Viridiplantae</taxon>
        <taxon>Streptophyta</taxon>
        <taxon>Embryophyta</taxon>
        <taxon>Tracheophyta</taxon>
        <taxon>Spermatophyta</taxon>
        <taxon>Magnoliopsida</taxon>
        <taxon>eudicotyledons</taxon>
        <taxon>Gunneridae</taxon>
        <taxon>Pentapetalae</taxon>
        <taxon>rosids</taxon>
        <taxon>malvids</taxon>
        <taxon>Brassicales</taxon>
        <taxon>Brassicaceae</taxon>
        <taxon>Brassiceae</taxon>
        <taxon>Brassica</taxon>
    </lineage>
</organism>
<dbReference type="InterPro" id="IPR000608">
    <property type="entry name" value="UBC"/>
</dbReference>
<dbReference type="SUPFAM" id="SSF54495">
    <property type="entry name" value="UBC-like"/>
    <property type="match status" value="1"/>
</dbReference>
<keyword evidence="1" id="KW-0808">Transferase</keyword>
<comment type="similarity">
    <text evidence="4">Belongs to the ubiquitin-conjugating enzyme family.</text>
</comment>
<keyword evidence="4" id="KW-0067">ATP-binding</keyword>
<feature type="active site" description="Glycyl thioester intermediate" evidence="3">
    <location>
        <position position="169"/>
    </location>
</feature>
<dbReference type="PROSITE" id="PS00183">
    <property type="entry name" value="UBC_1"/>
    <property type="match status" value="1"/>
</dbReference>
<reference evidence="6 7" key="1">
    <citation type="journal article" date="2020" name="BMC Genomics">
        <title>Intraspecific diversification of the crop wild relative Brassica cretica Lam. using demographic model selection.</title>
        <authorList>
            <person name="Kioukis A."/>
            <person name="Michalopoulou V.A."/>
            <person name="Briers L."/>
            <person name="Pirintsos S."/>
            <person name="Studholme D.J."/>
            <person name="Pavlidis P."/>
            <person name="Sarris P.F."/>
        </authorList>
    </citation>
    <scope>NUCLEOTIDE SEQUENCE [LARGE SCALE GENOMIC DNA]</scope>
    <source>
        <strain evidence="7">cv. PFS-1207/04</strain>
    </source>
</reference>
<keyword evidence="7" id="KW-1185">Reference proteome</keyword>
<evidence type="ECO:0000256" key="2">
    <source>
        <dbReference type="ARBA" id="ARBA00022786"/>
    </source>
</evidence>
<dbReference type="PANTHER" id="PTHR24067">
    <property type="entry name" value="UBIQUITIN-CONJUGATING ENZYME E2"/>
    <property type="match status" value="1"/>
</dbReference>
<protein>
    <recommendedName>
        <fullName evidence="5">UBC core domain-containing protein</fullName>
    </recommendedName>
</protein>
<evidence type="ECO:0000256" key="3">
    <source>
        <dbReference type="PROSITE-ProRule" id="PRU10133"/>
    </source>
</evidence>
<comment type="caution">
    <text evidence="6">The sequence shown here is derived from an EMBL/GenBank/DDBJ whole genome shotgun (WGS) entry which is preliminary data.</text>
</comment>
<keyword evidence="2 4" id="KW-0833">Ubl conjugation pathway</keyword>
<dbReference type="SMART" id="SM00212">
    <property type="entry name" value="UBCc"/>
    <property type="match status" value="1"/>
</dbReference>
<proteinExistence type="inferred from homology"/>
<dbReference type="InterPro" id="IPR023313">
    <property type="entry name" value="UBQ-conjugating_AS"/>
</dbReference>
<dbReference type="Proteomes" id="UP000266723">
    <property type="component" value="Unassembled WGS sequence"/>
</dbReference>
<evidence type="ECO:0000256" key="4">
    <source>
        <dbReference type="RuleBase" id="RU362109"/>
    </source>
</evidence>
<evidence type="ECO:0000256" key="1">
    <source>
        <dbReference type="ARBA" id="ARBA00022679"/>
    </source>
</evidence>
<evidence type="ECO:0000313" key="7">
    <source>
        <dbReference type="Proteomes" id="UP000266723"/>
    </source>
</evidence>
<dbReference type="Pfam" id="PF00179">
    <property type="entry name" value="UQ_con"/>
    <property type="match status" value="1"/>
</dbReference>